<name>A0ABS2TF62_9ACTO</name>
<dbReference type="EMBL" id="JAFFJS010000003">
    <property type="protein sequence ID" value="MBM9433291.1"/>
    <property type="molecule type" value="Genomic_DNA"/>
</dbReference>
<feature type="compositionally biased region" description="Basic and acidic residues" evidence="1">
    <location>
        <begin position="200"/>
        <end position="225"/>
    </location>
</feature>
<feature type="region of interest" description="Disordered" evidence="1">
    <location>
        <begin position="1"/>
        <end position="21"/>
    </location>
</feature>
<evidence type="ECO:0000313" key="3">
    <source>
        <dbReference type="Proteomes" id="UP000705983"/>
    </source>
</evidence>
<dbReference type="RefSeq" id="WP_182174242.1">
    <property type="nucleotide sequence ID" value="NZ_CP059676.1"/>
</dbReference>
<accession>A0ABS2TF62</accession>
<dbReference type="Pfam" id="PF12502">
    <property type="entry name" value="DUF3710"/>
    <property type="match status" value="1"/>
</dbReference>
<reference evidence="3" key="1">
    <citation type="submission" date="2021-02" db="EMBL/GenBank/DDBJ databases">
        <title>Leucobacter sp. CX169.</title>
        <authorList>
            <person name="Cheng Y."/>
        </authorList>
    </citation>
    <scope>NUCLEOTIDE SEQUENCE [LARGE SCALE GENOMIC DNA]</scope>
    <source>
        <strain evidence="3">JY899</strain>
    </source>
</reference>
<feature type="region of interest" description="Disordered" evidence="1">
    <location>
        <begin position="199"/>
        <end position="225"/>
    </location>
</feature>
<gene>
    <name evidence="2" type="ORF">JVW63_06220</name>
</gene>
<dbReference type="Proteomes" id="UP000705983">
    <property type="component" value="Unassembled WGS sequence"/>
</dbReference>
<sequence>MALFSRKTKPAASEPEDVQEVVETVPAPEGPFDITSVDSVDDMHDFGVLYLPKESGVRVQFTINKITRGAMGALVQFAGSALTFNVYAAPKTAALWPDVRDELAESITSGGGTATFREGPFGPEVEAVIPKKDVNELRHVRYVGVDGPRWFLRVTIEGEAVTNQAARDAAYAYMKQAVVDRGSEPHPVRDLLELTMPEAAKTRVEEKLGKPAERKPRGPELPELV</sequence>
<dbReference type="InterPro" id="IPR022183">
    <property type="entry name" value="DUF3710"/>
</dbReference>
<evidence type="ECO:0000313" key="2">
    <source>
        <dbReference type="EMBL" id="MBM9433291.1"/>
    </source>
</evidence>
<evidence type="ECO:0000256" key="1">
    <source>
        <dbReference type="SAM" id="MobiDB-lite"/>
    </source>
</evidence>
<comment type="caution">
    <text evidence="2">The sequence shown here is derived from an EMBL/GenBank/DDBJ whole genome shotgun (WGS) entry which is preliminary data.</text>
</comment>
<proteinExistence type="predicted"/>
<protein>
    <submittedName>
        <fullName evidence="2">DUF3710 domain-containing protein</fullName>
    </submittedName>
</protein>
<keyword evidence="3" id="KW-1185">Reference proteome</keyword>
<organism evidence="2 3">
    <name type="scientific">Flaviflexus equikiangi</name>
    <dbReference type="NCBI Taxonomy" id="2758573"/>
    <lineage>
        <taxon>Bacteria</taxon>
        <taxon>Bacillati</taxon>
        <taxon>Actinomycetota</taxon>
        <taxon>Actinomycetes</taxon>
        <taxon>Actinomycetales</taxon>
        <taxon>Actinomycetaceae</taxon>
        <taxon>Flaviflexus</taxon>
    </lineage>
</organism>